<dbReference type="RefSeq" id="WP_029196660.1">
    <property type="nucleotide sequence ID" value="NZ_JAMDMW010000032.1"/>
</dbReference>
<keyword evidence="3" id="KW-1185">Reference proteome</keyword>
<dbReference type="EMBL" id="JAMDMX010000001">
    <property type="protein sequence ID" value="MCY9691441.1"/>
    <property type="molecule type" value="Genomic_DNA"/>
</dbReference>
<dbReference type="Proteomes" id="UP001527099">
    <property type="component" value="Unassembled WGS sequence"/>
</dbReference>
<organism evidence="2 3">
    <name type="scientific">Paenibacillus alginolyticus</name>
    <dbReference type="NCBI Taxonomy" id="59839"/>
    <lineage>
        <taxon>Bacteria</taxon>
        <taxon>Bacillati</taxon>
        <taxon>Bacillota</taxon>
        <taxon>Bacilli</taxon>
        <taxon>Bacillales</taxon>
        <taxon>Paenibacillaceae</taxon>
        <taxon>Paenibacillus</taxon>
    </lineage>
</organism>
<name>A0ABT4G5I7_9BACL</name>
<evidence type="ECO:0000313" key="3">
    <source>
        <dbReference type="Proteomes" id="UP001527099"/>
    </source>
</evidence>
<comment type="caution">
    <text evidence="2">The sequence shown here is derived from an EMBL/GenBank/DDBJ whole genome shotgun (WGS) entry which is preliminary data.</text>
</comment>
<dbReference type="Gene3D" id="2.30.30.40">
    <property type="entry name" value="SH3 Domains"/>
    <property type="match status" value="1"/>
</dbReference>
<proteinExistence type="predicted"/>
<protein>
    <submittedName>
        <fullName evidence="2">Uncharacterized protein</fullName>
    </submittedName>
</protein>
<sequence>MKKILICLFVLLLALPVSSAFAKLYVYDVTADSLSVRTGPSPVYTKIATLYKGADVVETCQYSSNGSCKVDTTYNGVSFRMEKMYYPDSSVGSYSSLVTGWIARKEGSVEYISVNNVAKVSKTGGTPSDYGGYNPSLVYPSSTLVPNGSDVYSISQDKIYAEDTNPNAWVMMNWVGSGVNTVHMNGWHLNAYAY</sequence>
<feature type="chain" id="PRO_5046429395" evidence="1">
    <location>
        <begin position="23"/>
        <end position="194"/>
    </location>
</feature>
<reference evidence="2 3" key="1">
    <citation type="submission" date="2022-05" db="EMBL/GenBank/DDBJ databases">
        <title>Genome Sequencing of Bee-Associated Microbes.</title>
        <authorList>
            <person name="Dunlap C."/>
        </authorList>
    </citation>
    <scope>NUCLEOTIDE SEQUENCE [LARGE SCALE GENOMIC DNA]</scope>
    <source>
        <strain evidence="2 3">NRRL B-14421</strain>
    </source>
</reference>
<evidence type="ECO:0000256" key="1">
    <source>
        <dbReference type="SAM" id="SignalP"/>
    </source>
</evidence>
<gene>
    <name evidence="2" type="ORF">M5X19_00665</name>
</gene>
<evidence type="ECO:0000313" key="2">
    <source>
        <dbReference type="EMBL" id="MCY9691441.1"/>
    </source>
</evidence>
<feature type="signal peptide" evidence="1">
    <location>
        <begin position="1"/>
        <end position="22"/>
    </location>
</feature>
<accession>A0ABT4G5I7</accession>
<keyword evidence="1" id="KW-0732">Signal</keyword>